<dbReference type="InterPro" id="IPR029060">
    <property type="entry name" value="PIN-like_dom_sf"/>
</dbReference>
<dbReference type="KEGG" id="mce:MCAN_21171"/>
<dbReference type="Pfam" id="PF01367">
    <property type="entry name" value="5_3_exonuc"/>
    <property type="match status" value="1"/>
</dbReference>
<keyword evidence="3 9" id="KW-0269">Exonuclease</keyword>
<dbReference type="Gene3D" id="3.40.50.1010">
    <property type="entry name" value="5'-nuclease"/>
    <property type="match status" value="1"/>
</dbReference>
<name>A0AB72XLA3_MYCCP</name>
<dbReference type="SUPFAM" id="SSF88723">
    <property type="entry name" value="PIN domain-like"/>
    <property type="match status" value="1"/>
</dbReference>
<dbReference type="InterPro" id="IPR020045">
    <property type="entry name" value="DNA_polI_H3TH"/>
</dbReference>
<reference evidence="9 10" key="2">
    <citation type="journal article" date="2013" name="Nat. Genet.">
        <title>Genomic analysis of smooth tubercle bacilli provides insights into ancestry and pathoadaptation of Mycobacterium tuberculosis.</title>
        <authorList>
            <person name="Supply P."/>
            <person name="Marceau M."/>
            <person name="Mangenot S."/>
            <person name="Roche D."/>
            <person name="Rouanet C."/>
            <person name="Khanna V."/>
            <person name="Majlessi L."/>
            <person name="Criscuolo A."/>
            <person name="Tap J."/>
            <person name="Pawlik A."/>
            <person name="Fiette L."/>
            <person name="Orgeur M."/>
            <person name="Fabre M."/>
            <person name="Parmentier C."/>
            <person name="Frigui W."/>
            <person name="Simeone R."/>
            <person name="Boritsch E.C."/>
            <person name="Debrie A.S."/>
            <person name="Willery E."/>
            <person name="Walker D."/>
            <person name="Quail M.A."/>
            <person name="Ma L."/>
            <person name="Bouchier C."/>
            <person name="Salvignol G."/>
            <person name="Sayes F."/>
            <person name="Cascioferro A."/>
            <person name="Seemann T."/>
            <person name="Barbe V."/>
            <person name="Locht C."/>
            <person name="Gutierrez M.C."/>
            <person name="Leclerc C."/>
            <person name="Bentley S.D."/>
            <person name="Stinear T.P."/>
            <person name="Brisse S."/>
            <person name="Medigue C."/>
            <person name="Parkhill J."/>
            <person name="Cruveiller S."/>
            <person name="Brosch R."/>
        </authorList>
    </citation>
    <scope>NUCLEOTIDE SEQUENCE [LARGE SCALE GENOMIC DNA]</scope>
    <source>
        <strain evidence="9 10">CIPT 140010059</strain>
    </source>
</reference>
<organism evidence="9 10">
    <name type="scientific">Mycobacterium canettii (strain CIPT 140010059)</name>
    <dbReference type="NCBI Taxonomy" id="1048245"/>
    <lineage>
        <taxon>Bacteria</taxon>
        <taxon>Bacillati</taxon>
        <taxon>Actinomycetota</taxon>
        <taxon>Actinomycetes</taxon>
        <taxon>Mycobacteriales</taxon>
        <taxon>Mycobacteriaceae</taxon>
        <taxon>Mycobacterium</taxon>
        <taxon>Mycobacterium tuberculosis complex</taxon>
    </lineage>
</organism>
<dbReference type="Proteomes" id="UP000008896">
    <property type="component" value="Chromosome"/>
</dbReference>
<dbReference type="PANTHER" id="PTHR42646:SF2">
    <property type="entry name" value="5'-3' EXONUCLEASE FAMILY PROTEIN"/>
    <property type="match status" value="1"/>
</dbReference>
<dbReference type="InterPro" id="IPR036279">
    <property type="entry name" value="5-3_exonuclease_C_sf"/>
</dbReference>
<dbReference type="GO" id="GO:0003677">
    <property type="term" value="F:DNA binding"/>
    <property type="evidence" value="ECO:0007669"/>
    <property type="project" value="UniProtKB-KW"/>
</dbReference>
<evidence type="ECO:0000256" key="1">
    <source>
        <dbReference type="ARBA" id="ARBA00022722"/>
    </source>
</evidence>
<feature type="domain" description="5'-3' exonuclease" evidence="8">
    <location>
        <begin position="97"/>
        <end position="378"/>
    </location>
</feature>
<dbReference type="GO" id="GO:0008409">
    <property type="term" value="F:5'-3' exonuclease activity"/>
    <property type="evidence" value="ECO:0007669"/>
    <property type="project" value="InterPro"/>
</dbReference>
<keyword evidence="2" id="KW-0378">Hydrolase</keyword>
<dbReference type="CDD" id="cd09898">
    <property type="entry name" value="H3TH_53EXO"/>
    <property type="match status" value="1"/>
</dbReference>
<dbReference type="SMART" id="SM00475">
    <property type="entry name" value="53EXOc"/>
    <property type="match status" value="1"/>
</dbReference>
<comment type="function">
    <text evidence="5">5'-3' exonuclease acting preferentially on double-stranded DNA.</text>
</comment>
<proteinExistence type="predicted"/>
<feature type="compositionally biased region" description="Basic and acidic residues" evidence="7">
    <location>
        <begin position="1"/>
        <end position="12"/>
    </location>
</feature>
<dbReference type="GO" id="GO:0033567">
    <property type="term" value="P:DNA replication, Okazaki fragment processing"/>
    <property type="evidence" value="ECO:0007669"/>
    <property type="project" value="InterPro"/>
</dbReference>
<dbReference type="PANTHER" id="PTHR42646">
    <property type="entry name" value="FLAP ENDONUCLEASE XNI"/>
    <property type="match status" value="1"/>
</dbReference>
<feature type="compositionally biased region" description="Pro residues" evidence="7">
    <location>
        <begin position="28"/>
        <end position="38"/>
    </location>
</feature>
<dbReference type="Gene3D" id="1.10.150.20">
    <property type="entry name" value="5' to 3' exonuclease, C-terminal subdomain"/>
    <property type="match status" value="1"/>
</dbReference>
<dbReference type="CDD" id="cd09859">
    <property type="entry name" value="PIN_53EXO"/>
    <property type="match status" value="1"/>
</dbReference>
<evidence type="ECO:0000313" key="9">
    <source>
        <dbReference type="EMBL" id="CCC44449.1"/>
    </source>
</evidence>
<dbReference type="SMART" id="SM00279">
    <property type="entry name" value="HhH2"/>
    <property type="match status" value="1"/>
</dbReference>
<sequence length="412" mass="43893">MPAPDPMRDDPPHPAPPRLRSPLDPTSGDPPHPAPPRLRSPLDPTSGDPLHPAPPRLRSPLDPTSGDPLHPAPPRLRSPLDPTSGDPLHPAPPRLRSPLVLLDGASMWFRSFFGVPSSITAPDGRPVNAVRGFIDSMAVVITQQRPNRLAVCLDLDWRPQFRVDLIPSYKAHRVAEPEPNGQPDVEEVPDELTPQVDMIMELLDAFGIAMAGAPGFEADDVLGTLATRERRDPVIVVSGDRDLLQVVADDPVPVRVLYLGRGLAKATLFGPAEVAERYGLPAHRAGAAYAELALLRGDPSDGLPGVPGVGEKTAATLLARHGSLDQIMAAADDPKTTMAKGLRTKLLAASAYIKAADRVVRVATDAPVTLSTPTDRLPLVAADPERTAELATRFGVESSIARLQKALDTLPG</sequence>
<dbReference type="GO" id="GO:0017108">
    <property type="term" value="F:5'-flap endonuclease activity"/>
    <property type="evidence" value="ECO:0007669"/>
    <property type="project" value="InterPro"/>
</dbReference>
<evidence type="ECO:0000256" key="2">
    <source>
        <dbReference type="ARBA" id="ARBA00022801"/>
    </source>
</evidence>
<keyword evidence="1" id="KW-0540">Nuclease</keyword>
<dbReference type="InterPro" id="IPR038969">
    <property type="entry name" value="FEN"/>
</dbReference>
<gene>
    <name evidence="9" type="ordered locus">MCAN_21171</name>
</gene>
<dbReference type="InterPro" id="IPR008918">
    <property type="entry name" value="HhH2"/>
</dbReference>
<dbReference type="AlphaFoldDB" id="A0AB72XLA3"/>
<evidence type="ECO:0000256" key="4">
    <source>
        <dbReference type="ARBA" id="ARBA00023125"/>
    </source>
</evidence>
<evidence type="ECO:0000313" key="10">
    <source>
        <dbReference type="Proteomes" id="UP000008896"/>
    </source>
</evidence>
<evidence type="ECO:0000259" key="8">
    <source>
        <dbReference type="SMART" id="SM00475"/>
    </source>
</evidence>
<protein>
    <recommendedName>
        <fullName evidence="6">5'-3' exonuclease</fullName>
    </recommendedName>
</protein>
<reference evidence="9 10" key="1">
    <citation type="journal article" date="2012" name="PLoS Negl. Trop. Dis.">
        <title>The Genome of Mycobacterium Africanum West African 2 Reveals a Lineage-Specific Locus and Genome Erosion Common to the M. tuberculosis Complex.</title>
        <authorList>
            <person name="Bentley S.D."/>
            <person name="Comas I."/>
            <person name="Bryant J.M."/>
            <person name="Walker D."/>
            <person name="Smith N.H."/>
            <person name="Harris S.R."/>
            <person name="Thurston S."/>
            <person name="Gagneux S."/>
            <person name="Wood J."/>
            <person name="Antonio M."/>
            <person name="Quail M.A."/>
            <person name="Gehre F."/>
            <person name="Adegbola R.A."/>
            <person name="Parkhill J."/>
            <person name="de Jong B.C."/>
        </authorList>
    </citation>
    <scope>NUCLEOTIDE SEQUENCE [LARGE SCALE GENOMIC DNA]</scope>
    <source>
        <strain evidence="9 10">CIPT 140010059</strain>
    </source>
</reference>
<evidence type="ECO:0000256" key="5">
    <source>
        <dbReference type="ARBA" id="ARBA00049957"/>
    </source>
</evidence>
<dbReference type="InterPro" id="IPR020046">
    <property type="entry name" value="5-3_exonucl_a-hlix_arch_N"/>
</dbReference>
<evidence type="ECO:0000256" key="6">
    <source>
        <dbReference type="ARBA" id="ARBA00050026"/>
    </source>
</evidence>
<feature type="region of interest" description="Disordered" evidence="7">
    <location>
        <begin position="1"/>
        <end position="92"/>
    </location>
</feature>
<dbReference type="EMBL" id="HE572590">
    <property type="protein sequence ID" value="CCC44449.1"/>
    <property type="molecule type" value="Genomic_DNA"/>
</dbReference>
<evidence type="ECO:0000256" key="7">
    <source>
        <dbReference type="SAM" id="MobiDB-lite"/>
    </source>
</evidence>
<dbReference type="Pfam" id="PF02739">
    <property type="entry name" value="5_3_exonuc_N"/>
    <property type="match status" value="1"/>
</dbReference>
<accession>A0AB72XLA3</accession>
<keyword evidence="4" id="KW-0238">DNA-binding</keyword>
<evidence type="ECO:0000256" key="3">
    <source>
        <dbReference type="ARBA" id="ARBA00022839"/>
    </source>
</evidence>
<dbReference type="InterPro" id="IPR002421">
    <property type="entry name" value="5-3_exonuclease"/>
</dbReference>
<dbReference type="SUPFAM" id="SSF47807">
    <property type="entry name" value="5' to 3' exonuclease, C-terminal subdomain"/>
    <property type="match status" value="1"/>
</dbReference>
<dbReference type="FunFam" id="3.40.50.1010:FF:000071">
    <property type="entry name" value="Putative 5'-3' exonuclease"/>
    <property type="match status" value="1"/>
</dbReference>